<reference evidence="2 3" key="1">
    <citation type="submission" date="2024-04" db="EMBL/GenBank/DDBJ databases">
        <title>Dissimilatory iodate-reducing microorganisms contribute to the enrichment of iodine in groundwater.</title>
        <authorList>
            <person name="Jiang Z."/>
        </authorList>
    </citation>
    <scope>NUCLEOTIDE SEQUENCE [LARGE SCALE GENOMIC DNA]</scope>
    <source>
        <strain evidence="2 3">NCP973</strain>
        <plasmid evidence="2 3">unnamed1</plasmid>
    </source>
</reference>
<evidence type="ECO:0000256" key="1">
    <source>
        <dbReference type="SAM" id="Phobius"/>
    </source>
</evidence>
<keyword evidence="2" id="KW-0614">Plasmid</keyword>
<keyword evidence="1" id="KW-0812">Transmembrane</keyword>
<keyword evidence="3" id="KW-1185">Reference proteome</keyword>
<name>A0ABZ2XN95_9RHOO</name>
<dbReference type="EMBL" id="CP151407">
    <property type="protein sequence ID" value="WZJ23357.1"/>
    <property type="molecule type" value="Genomic_DNA"/>
</dbReference>
<feature type="transmembrane region" description="Helical" evidence="1">
    <location>
        <begin position="12"/>
        <end position="32"/>
    </location>
</feature>
<protein>
    <submittedName>
        <fullName evidence="2">Uncharacterized protein</fullName>
    </submittedName>
</protein>
<proteinExistence type="predicted"/>
<evidence type="ECO:0000313" key="3">
    <source>
        <dbReference type="Proteomes" id="UP001479520"/>
    </source>
</evidence>
<geneLocation type="plasmid" evidence="2 3">
    <name>unnamed1</name>
</geneLocation>
<dbReference type="RefSeq" id="WP_341744696.1">
    <property type="nucleotide sequence ID" value="NZ_CP151407.1"/>
</dbReference>
<organism evidence="2 3">
    <name type="scientific">Azonexus hydrophilus</name>
    <dbReference type="NCBI Taxonomy" id="418702"/>
    <lineage>
        <taxon>Bacteria</taxon>
        <taxon>Pseudomonadati</taxon>
        <taxon>Pseudomonadota</taxon>
        <taxon>Betaproteobacteria</taxon>
        <taxon>Rhodocyclales</taxon>
        <taxon>Azonexaceae</taxon>
        <taxon>Azonexus</taxon>
    </lineage>
</organism>
<accession>A0ABZ2XN95</accession>
<keyword evidence="1" id="KW-0472">Membrane</keyword>
<gene>
    <name evidence="2" type="ORF">AADV58_18280</name>
</gene>
<keyword evidence="1" id="KW-1133">Transmembrane helix</keyword>
<sequence>MEFDDGDVVLEAAAKLFLIGLSFIVSAGALYWTGSNATAALAFCVFGASAYFAMAKRLNKIGLSLRRWCLARHGAGSAGSKPDGML</sequence>
<feature type="transmembrane region" description="Helical" evidence="1">
    <location>
        <begin position="38"/>
        <end position="58"/>
    </location>
</feature>
<dbReference type="Proteomes" id="UP001479520">
    <property type="component" value="Plasmid unnamed1"/>
</dbReference>
<evidence type="ECO:0000313" key="2">
    <source>
        <dbReference type="EMBL" id="WZJ23357.1"/>
    </source>
</evidence>